<accession>A0A3G9JMZ9</accession>
<evidence type="ECO:0000313" key="3">
    <source>
        <dbReference type="EMBL" id="BBH27435.1"/>
    </source>
</evidence>
<dbReference type="AlphaFoldDB" id="A0A3G9JMZ9"/>
<organism evidence="2 4">
    <name type="scientific">Intestinibaculum porci</name>
    <dbReference type="NCBI Taxonomy" id="2487118"/>
    <lineage>
        <taxon>Bacteria</taxon>
        <taxon>Bacillati</taxon>
        <taxon>Bacillota</taxon>
        <taxon>Erysipelotrichia</taxon>
        <taxon>Erysipelotrichales</taxon>
        <taxon>Erysipelotrichaceae</taxon>
        <taxon>Intestinibaculum</taxon>
    </lineage>
</organism>
<sequence length="338" mass="39240">MEIQNIAANLSNIKLDQFQIEQILDMVEEYIEANETASTPIIEHCPKCPEKHPKMIKAGHTKSGKQMYRCKSCNKRFVADTGQLTFYSHQSLSKWKVVLKDTLNGLALRETAFKIGVHYVTVFRMRHKLLHFIEMILANDSVGDVAEIDEKYILASHKGTKLEGVDPRKHGSIAPKPGITDILVCIMTVVSRGGNTFIHTYNTGRPTDVNGYEFCQHIDKESYCFTDGINIYDWSLKKRNCGVKHLKLDEYTKTDHLNTVNGLHSFIESEIIYYRNISTKYINRYNSLFMIQYNFRKLNISEKVTKLLGMLRQHQQYFYIRQLSKERIFKFSNSIFDL</sequence>
<evidence type="ECO:0000259" key="1">
    <source>
        <dbReference type="SMART" id="SM01126"/>
    </source>
</evidence>
<dbReference type="KEGG" id="ebm:SG0102_13170"/>
<evidence type="ECO:0000313" key="2">
    <source>
        <dbReference type="EMBL" id="BBH26383.1"/>
    </source>
</evidence>
<name>A0A3G9JMZ9_9FIRM</name>
<dbReference type="Proteomes" id="UP000268059">
    <property type="component" value="Chromosome"/>
</dbReference>
<evidence type="ECO:0000313" key="4">
    <source>
        <dbReference type="Proteomes" id="UP000268059"/>
    </source>
</evidence>
<dbReference type="KEGG" id="ebm:SG0102_23690"/>
<dbReference type="SMART" id="SM01126">
    <property type="entry name" value="DDE_Tnp_IS1595"/>
    <property type="match status" value="1"/>
</dbReference>
<dbReference type="InParanoid" id="A0A3G9JMZ9"/>
<dbReference type="NCBIfam" id="NF033547">
    <property type="entry name" value="transpos_IS1595"/>
    <property type="match status" value="1"/>
</dbReference>
<dbReference type="EMBL" id="AP019309">
    <property type="protein sequence ID" value="BBH26383.1"/>
    <property type="molecule type" value="Genomic_DNA"/>
</dbReference>
<protein>
    <submittedName>
        <fullName evidence="2">IS1595 family transposase</fullName>
    </submittedName>
</protein>
<dbReference type="InterPro" id="IPR024445">
    <property type="entry name" value="Tnp_ISXO2-like"/>
</dbReference>
<dbReference type="OrthoDB" id="1653367at2"/>
<keyword evidence="4" id="KW-1185">Reference proteome</keyword>
<gene>
    <name evidence="2" type="ORF">SG0102_13170</name>
    <name evidence="3" type="ORF">SG0102_23690</name>
</gene>
<reference evidence="2 4" key="1">
    <citation type="submission" date="2018-11" db="EMBL/GenBank/DDBJ databases">
        <title>Novel Erysipelotrichaceae bacterium isolated from small intestine of a swine.</title>
        <authorList>
            <person name="Kim J.S."/>
            <person name="Choe H."/>
            <person name="Lee Y.R."/>
            <person name="Kim K.M."/>
            <person name="Park D.S."/>
        </authorList>
    </citation>
    <scope>NUCLEOTIDE SEQUENCE [LARGE SCALE GENOMIC DNA]</scope>
    <source>
        <strain evidence="2 4">SG0102</strain>
    </source>
</reference>
<dbReference type="EMBL" id="AP019309">
    <property type="protein sequence ID" value="BBH27435.1"/>
    <property type="molecule type" value="Genomic_DNA"/>
</dbReference>
<dbReference type="RefSeq" id="WP_125119257.1">
    <property type="nucleotide sequence ID" value="NZ_AP019309.1"/>
</dbReference>
<proteinExistence type="predicted"/>
<feature type="domain" description="ISXO2-like transposase" evidence="1">
    <location>
        <begin position="141"/>
        <end position="294"/>
    </location>
</feature>